<dbReference type="InterPro" id="IPR001680">
    <property type="entry name" value="WD40_rpt"/>
</dbReference>
<feature type="compositionally biased region" description="Gly residues" evidence="6">
    <location>
        <begin position="10"/>
        <end position="26"/>
    </location>
</feature>
<dbReference type="Ensembl" id="ENSEBUT00000008276.1">
    <property type="protein sequence ID" value="ENSEBUP00000007787.1"/>
    <property type="gene ID" value="ENSEBUG00000005074.1"/>
</dbReference>
<protein>
    <recommendedName>
        <fullName evidence="4">WD repeat-containing protein 70</fullName>
    </recommendedName>
</protein>
<dbReference type="InterPro" id="IPR015943">
    <property type="entry name" value="WD40/YVTN_repeat-like_dom_sf"/>
</dbReference>
<evidence type="ECO:0000256" key="5">
    <source>
        <dbReference type="PROSITE-ProRule" id="PRU00221"/>
    </source>
</evidence>
<feature type="compositionally biased region" description="Low complexity" evidence="6">
    <location>
        <begin position="106"/>
        <end position="116"/>
    </location>
</feature>
<evidence type="ECO:0000313" key="7">
    <source>
        <dbReference type="Ensembl" id="ENSEBUP00000007787.1"/>
    </source>
</evidence>
<feature type="compositionally biased region" description="Acidic residues" evidence="6">
    <location>
        <begin position="131"/>
        <end position="151"/>
    </location>
</feature>
<dbReference type="SMART" id="SM00320">
    <property type="entry name" value="WD40"/>
    <property type="match status" value="6"/>
</dbReference>
<name>A0A8C4PZM9_EPTBU</name>
<dbReference type="PROSITE" id="PS50082">
    <property type="entry name" value="WD_REPEATS_2"/>
    <property type="match status" value="2"/>
</dbReference>
<evidence type="ECO:0000256" key="4">
    <source>
        <dbReference type="ARBA" id="ARBA00040943"/>
    </source>
</evidence>
<reference evidence="7" key="1">
    <citation type="submission" date="2025-08" db="UniProtKB">
        <authorList>
            <consortium name="Ensembl"/>
        </authorList>
    </citation>
    <scope>IDENTIFICATION</scope>
</reference>
<keyword evidence="1 5" id="KW-0853">WD repeat</keyword>
<feature type="region of interest" description="Disordered" evidence="6">
    <location>
        <begin position="1"/>
        <end position="59"/>
    </location>
</feature>
<dbReference type="PANTHER" id="PTHR16017">
    <property type="entry name" value="GASTRULATION DEFECTIVE PROTEIN 1-RELATED"/>
    <property type="match status" value="1"/>
</dbReference>
<reference evidence="7" key="2">
    <citation type="submission" date="2025-09" db="UniProtKB">
        <authorList>
            <consortium name="Ensembl"/>
        </authorList>
    </citation>
    <scope>IDENTIFICATION</scope>
</reference>
<dbReference type="GeneTree" id="ENSGT00390000015433"/>
<feature type="repeat" description="WD" evidence="5">
    <location>
        <begin position="163"/>
        <end position="195"/>
    </location>
</feature>
<proteinExistence type="inferred from homology"/>
<dbReference type="PANTHER" id="PTHR16017:SF0">
    <property type="entry name" value="WD REPEAT-CONTAINING PROTEIN 70"/>
    <property type="match status" value="1"/>
</dbReference>
<dbReference type="Proteomes" id="UP000694388">
    <property type="component" value="Unplaced"/>
</dbReference>
<accession>A0A8C4PZM9</accession>
<comment type="similarity">
    <text evidence="3">Belongs to the WD repeat GAD-1 family.</text>
</comment>
<dbReference type="SUPFAM" id="SSF50978">
    <property type="entry name" value="WD40 repeat-like"/>
    <property type="match status" value="1"/>
</dbReference>
<feature type="compositionally biased region" description="Acidic residues" evidence="6">
    <location>
        <begin position="35"/>
        <end position="48"/>
    </location>
</feature>
<feature type="region of interest" description="Disordered" evidence="6">
    <location>
        <begin position="82"/>
        <end position="151"/>
    </location>
</feature>
<dbReference type="AlphaFoldDB" id="A0A8C4PZM9"/>
<feature type="repeat" description="WD" evidence="5">
    <location>
        <begin position="264"/>
        <end position="299"/>
    </location>
</feature>
<evidence type="ECO:0000256" key="2">
    <source>
        <dbReference type="ARBA" id="ARBA00022737"/>
    </source>
</evidence>
<keyword evidence="8" id="KW-1185">Reference proteome</keyword>
<dbReference type="InterPro" id="IPR051858">
    <property type="entry name" value="WD_repeat_GAD-1"/>
</dbReference>
<dbReference type="PROSITE" id="PS50294">
    <property type="entry name" value="WD_REPEATS_REGION"/>
    <property type="match status" value="1"/>
</dbReference>
<feature type="compositionally biased region" description="Basic and acidic residues" evidence="6">
    <location>
        <begin position="96"/>
        <end position="105"/>
    </location>
</feature>
<keyword evidence="2" id="KW-0677">Repeat</keyword>
<feature type="region of interest" description="Disordered" evidence="6">
    <location>
        <begin position="454"/>
        <end position="490"/>
    </location>
</feature>
<dbReference type="GO" id="GO:0035861">
    <property type="term" value="C:site of double-strand break"/>
    <property type="evidence" value="ECO:0007669"/>
    <property type="project" value="TreeGrafter"/>
</dbReference>
<dbReference type="Pfam" id="PF00400">
    <property type="entry name" value="WD40"/>
    <property type="match status" value="3"/>
</dbReference>
<evidence type="ECO:0000256" key="1">
    <source>
        <dbReference type="ARBA" id="ARBA00022574"/>
    </source>
</evidence>
<evidence type="ECO:0000256" key="3">
    <source>
        <dbReference type="ARBA" id="ARBA00038343"/>
    </source>
</evidence>
<dbReference type="GO" id="GO:0005634">
    <property type="term" value="C:nucleus"/>
    <property type="evidence" value="ECO:0007669"/>
    <property type="project" value="TreeGrafter"/>
</dbReference>
<organism evidence="7 8">
    <name type="scientific">Eptatretus burgeri</name>
    <name type="common">Inshore hagfish</name>
    <dbReference type="NCBI Taxonomy" id="7764"/>
    <lineage>
        <taxon>Eukaryota</taxon>
        <taxon>Metazoa</taxon>
        <taxon>Chordata</taxon>
        <taxon>Craniata</taxon>
        <taxon>Vertebrata</taxon>
        <taxon>Cyclostomata</taxon>
        <taxon>Myxini</taxon>
        <taxon>Myxiniformes</taxon>
        <taxon>Myxinidae</taxon>
        <taxon>Eptatretinae</taxon>
        <taxon>Eptatretus</taxon>
    </lineage>
</organism>
<dbReference type="Gene3D" id="2.130.10.10">
    <property type="entry name" value="YVTN repeat-like/Quinoprotein amine dehydrogenase"/>
    <property type="match status" value="2"/>
</dbReference>
<dbReference type="InterPro" id="IPR036322">
    <property type="entry name" value="WD40_repeat_dom_sf"/>
</dbReference>
<evidence type="ECO:0000256" key="6">
    <source>
        <dbReference type="SAM" id="MobiDB-lite"/>
    </source>
</evidence>
<evidence type="ECO:0000313" key="8">
    <source>
        <dbReference type="Proteomes" id="UP000694388"/>
    </source>
</evidence>
<sequence length="490" mass="52876">MMEDPEKARGGGGGGGVSVSVSGGGDENTMMERGEESEEERDVEEGESEVANVMGFGGFGKKARTFDLQAIFEQTRRTAMERSRHVLAEREEEQEEGRGREETRHVPVSVPSPLLPIQTNKPRPSVRATDADAESDEDEDSVDDENDEETIEDRIPASHEITLHHGNKTVFALSLDPAGARIVTGGADCSVSFWDFAGMDSSLQPFRSVQPMENHQIRDLAYSTTGDVILVVSGSAQAKVVDRDGFPVMECMKGDQYLSDMTNTKGHTAMLNAGCWNPKTKEQFLTCSNDGTSRLWDVNQPGRCVSVYKGRSAQGRRAAPTACVFDRSAAMFAGACTDGSIQLWDPRIKVHPKLICRGAHAPGGHTTSLCFSYDGSCLASRGGDDTLKTWDVRSFSQPVAVTCDLPNLYHSTDVCFSPDDKLLLTGTSAKRGGEPIDGWDYDWPGAFVLLPGAQPEGRQAVRGEADAASEGRPGGDPGLHHNAARPPVVP</sequence>